<dbReference type="PROSITE" id="PS51186">
    <property type="entry name" value="GNAT"/>
    <property type="match status" value="1"/>
</dbReference>
<feature type="domain" description="N-acetyltransferase" evidence="1">
    <location>
        <begin position="122"/>
        <end position="260"/>
    </location>
</feature>
<dbReference type="EC" id="2.3.-.-" evidence="2"/>
<keyword evidence="3" id="KW-1185">Reference proteome</keyword>
<evidence type="ECO:0000313" key="3">
    <source>
        <dbReference type="Proteomes" id="UP001592531"/>
    </source>
</evidence>
<sequence>MNNDETRAVFDRRMRRGLRPDTPTARVEHTGGVVRQTGSPDDWNGIVWSDLDERGADAAIAEQVRHYGALGLEFEWKHYSHDTPADLPARLAAAGFVPEPPETLLVAEVAEQPTEVRLPPGVRLVPVTDEAGVDLVARVHALAFEQDSARFRNRLLTQLSEDPEHLVVLLALAGDEPVCAARMELHAGTGFASLWGGGTAPAWRGKGVYRALVAHRAGIAAERGYRYLQVDASDQSRPILERLGFAALSTTTPYLRAVTG</sequence>
<name>A0ABV6W599_9ACTN</name>
<dbReference type="CDD" id="cd04301">
    <property type="entry name" value="NAT_SF"/>
    <property type="match status" value="1"/>
</dbReference>
<gene>
    <name evidence="2" type="ORF">ACEZDE_31710</name>
</gene>
<dbReference type="Gene3D" id="3.40.630.30">
    <property type="match status" value="1"/>
</dbReference>
<dbReference type="SUPFAM" id="SSF55729">
    <property type="entry name" value="Acyl-CoA N-acyltransferases (Nat)"/>
    <property type="match status" value="1"/>
</dbReference>
<evidence type="ECO:0000259" key="1">
    <source>
        <dbReference type="PROSITE" id="PS51186"/>
    </source>
</evidence>
<dbReference type="InterPro" id="IPR000182">
    <property type="entry name" value="GNAT_dom"/>
</dbReference>
<dbReference type="RefSeq" id="WP_380543884.1">
    <property type="nucleotide sequence ID" value="NZ_JBHFAB010000035.1"/>
</dbReference>
<dbReference type="Pfam" id="PF00583">
    <property type="entry name" value="Acetyltransf_1"/>
    <property type="match status" value="1"/>
</dbReference>
<dbReference type="InterPro" id="IPR016181">
    <property type="entry name" value="Acyl_CoA_acyltransferase"/>
</dbReference>
<comment type="caution">
    <text evidence="2">The sequence shown here is derived from an EMBL/GenBank/DDBJ whole genome shotgun (WGS) entry which is preliminary data.</text>
</comment>
<accession>A0ABV6W599</accession>
<dbReference type="GO" id="GO:0016746">
    <property type="term" value="F:acyltransferase activity"/>
    <property type="evidence" value="ECO:0007669"/>
    <property type="project" value="UniProtKB-KW"/>
</dbReference>
<proteinExistence type="predicted"/>
<keyword evidence="2" id="KW-0012">Acyltransferase</keyword>
<dbReference type="EMBL" id="JBHFAB010000035">
    <property type="protein sequence ID" value="MFC1421175.1"/>
    <property type="molecule type" value="Genomic_DNA"/>
</dbReference>
<dbReference type="Proteomes" id="UP001592531">
    <property type="component" value="Unassembled WGS sequence"/>
</dbReference>
<keyword evidence="2" id="KW-0808">Transferase</keyword>
<evidence type="ECO:0000313" key="2">
    <source>
        <dbReference type="EMBL" id="MFC1421175.1"/>
    </source>
</evidence>
<protein>
    <submittedName>
        <fullName evidence="2">GNAT family N-acetyltransferase</fullName>
        <ecNumber evidence="2">2.3.-.-</ecNumber>
    </submittedName>
</protein>
<organism evidence="2 3">
    <name type="scientific">Streptacidiphilus cavernicola</name>
    <dbReference type="NCBI Taxonomy" id="3342716"/>
    <lineage>
        <taxon>Bacteria</taxon>
        <taxon>Bacillati</taxon>
        <taxon>Actinomycetota</taxon>
        <taxon>Actinomycetes</taxon>
        <taxon>Kitasatosporales</taxon>
        <taxon>Streptomycetaceae</taxon>
        <taxon>Streptacidiphilus</taxon>
    </lineage>
</organism>
<reference evidence="2 3" key="1">
    <citation type="submission" date="2024-09" db="EMBL/GenBank/DDBJ databases">
        <authorList>
            <person name="Lee S.D."/>
        </authorList>
    </citation>
    <scope>NUCLEOTIDE SEQUENCE [LARGE SCALE GENOMIC DNA]</scope>
    <source>
        <strain evidence="2 3">N8-3</strain>
    </source>
</reference>